<evidence type="ECO:0000313" key="5">
    <source>
        <dbReference type="EMBL" id="SLK11989.1"/>
    </source>
</evidence>
<proteinExistence type="predicted"/>
<dbReference type="SMART" id="SM00354">
    <property type="entry name" value="HTH_LACI"/>
    <property type="match status" value="1"/>
</dbReference>
<keyword evidence="1" id="KW-0805">Transcription regulation</keyword>
<reference evidence="6" key="1">
    <citation type="submission" date="2017-02" db="EMBL/GenBank/DDBJ databases">
        <authorList>
            <person name="Varghese N."/>
            <person name="Submissions S."/>
        </authorList>
    </citation>
    <scope>NUCLEOTIDE SEQUENCE [LARGE SCALE GENOMIC DNA]</scope>
    <source>
        <strain evidence="6">SM117</strain>
    </source>
</reference>
<dbReference type="CDD" id="cd01392">
    <property type="entry name" value="HTH_LacI"/>
    <property type="match status" value="1"/>
</dbReference>
<dbReference type="Pfam" id="PF00356">
    <property type="entry name" value="LacI"/>
    <property type="match status" value="1"/>
</dbReference>
<feature type="domain" description="HTH lacI-type" evidence="4">
    <location>
        <begin position="27"/>
        <end position="81"/>
    </location>
</feature>
<accession>A0A1U6IVD0</accession>
<dbReference type="Gene3D" id="3.40.50.2300">
    <property type="match status" value="2"/>
</dbReference>
<dbReference type="InterPro" id="IPR046335">
    <property type="entry name" value="LacI/GalR-like_sensor"/>
</dbReference>
<dbReference type="InterPro" id="IPR000843">
    <property type="entry name" value="HTH_LacI"/>
</dbReference>
<gene>
    <name evidence="5" type="ORF">SAMN06295987_1176</name>
</gene>
<protein>
    <submittedName>
        <fullName evidence="5">DNA-binding transcriptional regulator, LacI/PurR family</fullName>
    </submittedName>
</protein>
<dbReference type="Proteomes" id="UP000190989">
    <property type="component" value="Unassembled WGS sequence"/>
</dbReference>
<dbReference type="PANTHER" id="PTHR30146:SF120">
    <property type="entry name" value="ALANINE RACEMASE"/>
    <property type="match status" value="1"/>
</dbReference>
<dbReference type="InterPro" id="IPR010982">
    <property type="entry name" value="Lambda_DNA-bd_dom_sf"/>
</dbReference>
<organism evidence="5 6">
    <name type="scientific">Novosphingobium mathurense</name>
    <dbReference type="NCBI Taxonomy" id="428990"/>
    <lineage>
        <taxon>Bacteria</taxon>
        <taxon>Pseudomonadati</taxon>
        <taxon>Pseudomonadota</taxon>
        <taxon>Alphaproteobacteria</taxon>
        <taxon>Sphingomonadales</taxon>
        <taxon>Sphingomonadaceae</taxon>
        <taxon>Novosphingobium</taxon>
    </lineage>
</organism>
<dbReference type="GO" id="GO:0000976">
    <property type="term" value="F:transcription cis-regulatory region binding"/>
    <property type="evidence" value="ECO:0007669"/>
    <property type="project" value="TreeGrafter"/>
</dbReference>
<dbReference type="EMBL" id="FVZE01000017">
    <property type="protein sequence ID" value="SLK11989.1"/>
    <property type="molecule type" value="Genomic_DNA"/>
</dbReference>
<dbReference type="AlphaFoldDB" id="A0A1U6IVD0"/>
<keyword evidence="6" id="KW-1185">Reference proteome</keyword>
<name>A0A1U6IVD0_9SPHN</name>
<evidence type="ECO:0000256" key="2">
    <source>
        <dbReference type="ARBA" id="ARBA00023125"/>
    </source>
</evidence>
<sequence>MPPAMDPGNTPEDKQVENDGAETAKVKTLADLGRIAGVTAGTVSRALAGSELVSKRTRERILALASEHGFQLNQIASKLRSKRTGMIGVVIPLGHERSQHISDPFFMTLLGHLADEITERGYSIVLERAIPEEKPDWLDRICGSGMVDGVILIGQSDQFETIERVAATYRPLVAWGSYHVGQRHCAVGTDNRAGGALAARRLLAGGSKRLAFLGETTGVEIAERFAGVRDVAEQVGASLLHLPCHMSFELMTGELEGLLTQQGERFDGIVAASDLIAMTALKILHGQGKQVPSDVQVIGYDDLPLATQTMPPLTTIRQDISGGAREIVQRLQSAIAGGDIASLVMAPSLIERETTRRSA</sequence>
<evidence type="ECO:0000313" key="6">
    <source>
        <dbReference type="Proteomes" id="UP000190989"/>
    </source>
</evidence>
<dbReference type="SUPFAM" id="SSF47413">
    <property type="entry name" value="lambda repressor-like DNA-binding domains"/>
    <property type="match status" value="1"/>
</dbReference>
<evidence type="ECO:0000256" key="1">
    <source>
        <dbReference type="ARBA" id="ARBA00023015"/>
    </source>
</evidence>
<dbReference type="STRING" id="428990.SAMN06295987_1176"/>
<dbReference type="GO" id="GO:0003700">
    <property type="term" value="F:DNA-binding transcription factor activity"/>
    <property type="evidence" value="ECO:0007669"/>
    <property type="project" value="TreeGrafter"/>
</dbReference>
<dbReference type="PANTHER" id="PTHR30146">
    <property type="entry name" value="LACI-RELATED TRANSCRIPTIONAL REPRESSOR"/>
    <property type="match status" value="1"/>
</dbReference>
<dbReference type="Pfam" id="PF13377">
    <property type="entry name" value="Peripla_BP_3"/>
    <property type="match status" value="1"/>
</dbReference>
<evidence type="ECO:0000259" key="4">
    <source>
        <dbReference type="PROSITE" id="PS50932"/>
    </source>
</evidence>
<keyword evidence="2 5" id="KW-0238">DNA-binding</keyword>
<dbReference type="SUPFAM" id="SSF53822">
    <property type="entry name" value="Periplasmic binding protein-like I"/>
    <property type="match status" value="1"/>
</dbReference>
<dbReference type="Gene3D" id="1.10.260.40">
    <property type="entry name" value="lambda repressor-like DNA-binding domains"/>
    <property type="match status" value="1"/>
</dbReference>
<keyword evidence="3" id="KW-0804">Transcription</keyword>
<dbReference type="InterPro" id="IPR028082">
    <property type="entry name" value="Peripla_BP_I"/>
</dbReference>
<dbReference type="PROSITE" id="PS50932">
    <property type="entry name" value="HTH_LACI_2"/>
    <property type="match status" value="1"/>
</dbReference>
<evidence type="ECO:0000256" key="3">
    <source>
        <dbReference type="ARBA" id="ARBA00023163"/>
    </source>
</evidence>